<keyword evidence="1" id="KW-0472">Membrane</keyword>
<keyword evidence="1" id="KW-0812">Transmembrane</keyword>
<dbReference type="RefSeq" id="WP_181603348.1">
    <property type="nucleotide sequence ID" value="NZ_CP059378.1"/>
</dbReference>
<protein>
    <submittedName>
        <fullName evidence="2">Uncharacterized protein</fullName>
    </submittedName>
</protein>
<reference evidence="2 3" key="1">
    <citation type="submission" date="2020-07" db="EMBL/GenBank/DDBJ databases">
        <title>Electron transfer.</title>
        <authorList>
            <person name="Huang L."/>
            <person name="Liu X."/>
            <person name="Zhou S."/>
        </authorList>
    </citation>
    <scope>NUCLEOTIDE SEQUENCE [LARGE SCALE GENOMIC DNA]</scope>
    <source>
        <strain evidence="2 3">Lx1</strain>
    </source>
</reference>
<dbReference type="AlphaFoldDB" id="A0A7D6VXQ6"/>
<organism evidence="2 3">
    <name type="scientific">Clostridium intestinale</name>
    <dbReference type="NCBI Taxonomy" id="36845"/>
    <lineage>
        <taxon>Bacteria</taxon>
        <taxon>Bacillati</taxon>
        <taxon>Bacillota</taxon>
        <taxon>Clostridia</taxon>
        <taxon>Eubacteriales</taxon>
        <taxon>Clostridiaceae</taxon>
        <taxon>Clostridium</taxon>
    </lineage>
</organism>
<dbReference type="Proteomes" id="UP000512286">
    <property type="component" value="Chromosome"/>
</dbReference>
<feature type="transmembrane region" description="Helical" evidence="1">
    <location>
        <begin position="6"/>
        <end position="26"/>
    </location>
</feature>
<name>A0A7D6VXQ6_9CLOT</name>
<accession>A0A7D6VXQ6</accession>
<proteinExistence type="predicted"/>
<keyword evidence="1" id="KW-1133">Transmembrane helix</keyword>
<gene>
    <name evidence="2" type="ORF">HZF06_09680</name>
</gene>
<dbReference type="KEGG" id="cint:HZF06_09680"/>
<evidence type="ECO:0000313" key="2">
    <source>
        <dbReference type="EMBL" id="QLY81832.1"/>
    </source>
</evidence>
<sequence length="189" mass="21942">MRLKKVSKVSIIIVFLACILSVFYFNSKTIMFSSNMDKGIDNYWNDKVSIKEVKDFEVYGKKFKLVLSTPINNEKYKYLNCYEEKMNGLYYKSYRAAEQGESNSLFTFSTIFVNDVVDSSKENYFTIVYGYNKDSEVVSYEIKVSEQEKSIVSNVSSKEYFIDAFKGHIQDIVKVIGEDGNDKIKVFED</sequence>
<evidence type="ECO:0000256" key="1">
    <source>
        <dbReference type="SAM" id="Phobius"/>
    </source>
</evidence>
<dbReference type="EMBL" id="CP059378">
    <property type="protein sequence ID" value="QLY81832.1"/>
    <property type="molecule type" value="Genomic_DNA"/>
</dbReference>
<evidence type="ECO:0000313" key="3">
    <source>
        <dbReference type="Proteomes" id="UP000512286"/>
    </source>
</evidence>